<name>A0AAN6XCN7_9PEZI</name>
<sequence length="382" mass="42990">MLTLHQSFSAEYCYQYHLKVDTISIRSLQVTPQRVLGLAGTPSGFEFDCLPLQARRYIRSLECKISDLKNEFTIRKEQEYSELEIRLQNEKAVRGWLERELERQDRVVEQQRQEILHLTSDMDITGRVLISQTVPRCKTVTFLEPIWARASSMALSGIQQQVTAKFSEPTFSPKITRQHMRKYVPNAAKGSTDIQRSKPPAPSAATHPGVFSDPPSYALGQSATPRTNIDPVIDIIQRQAYDKLINSIPAAVSDETGFWNQLMNDLATSAAQTMLELQNNNNESVPEKAFREETEEQIAKRKKEIARFFTKLTPGSGAVGGGQHSSKHPDTVSARCIMASQQSPFHALRTTSIAFEAEEFLNGPDADQNGYSESSQIQFLKH</sequence>
<gene>
    <name evidence="2" type="ORF">QBC40DRAFT_256176</name>
</gene>
<accession>A0AAN6XCN7</accession>
<protein>
    <submittedName>
        <fullName evidence="2">Uncharacterized protein</fullName>
    </submittedName>
</protein>
<proteinExistence type="predicted"/>
<feature type="region of interest" description="Disordered" evidence="1">
    <location>
        <begin position="187"/>
        <end position="224"/>
    </location>
</feature>
<organism evidence="2 3">
    <name type="scientific">Triangularia verruculosa</name>
    <dbReference type="NCBI Taxonomy" id="2587418"/>
    <lineage>
        <taxon>Eukaryota</taxon>
        <taxon>Fungi</taxon>
        <taxon>Dikarya</taxon>
        <taxon>Ascomycota</taxon>
        <taxon>Pezizomycotina</taxon>
        <taxon>Sordariomycetes</taxon>
        <taxon>Sordariomycetidae</taxon>
        <taxon>Sordariales</taxon>
        <taxon>Podosporaceae</taxon>
        <taxon>Triangularia</taxon>
    </lineage>
</organism>
<keyword evidence="3" id="KW-1185">Reference proteome</keyword>
<evidence type="ECO:0000313" key="2">
    <source>
        <dbReference type="EMBL" id="KAK4198303.1"/>
    </source>
</evidence>
<evidence type="ECO:0000313" key="3">
    <source>
        <dbReference type="Proteomes" id="UP001303160"/>
    </source>
</evidence>
<dbReference type="Proteomes" id="UP001303160">
    <property type="component" value="Unassembled WGS sequence"/>
</dbReference>
<dbReference type="AlphaFoldDB" id="A0AAN6XCN7"/>
<comment type="caution">
    <text evidence="2">The sequence shown here is derived from an EMBL/GenBank/DDBJ whole genome shotgun (WGS) entry which is preliminary data.</text>
</comment>
<reference evidence="2" key="2">
    <citation type="submission" date="2023-05" db="EMBL/GenBank/DDBJ databases">
        <authorList>
            <consortium name="Lawrence Berkeley National Laboratory"/>
            <person name="Steindorff A."/>
            <person name="Hensen N."/>
            <person name="Bonometti L."/>
            <person name="Westerberg I."/>
            <person name="Brannstrom I.O."/>
            <person name="Guillou S."/>
            <person name="Cros-Aarteil S."/>
            <person name="Calhoun S."/>
            <person name="Haridas S."/>
            <person name="Kuo A."/>
            <person name="Mondo S."/>
            <person name="Pangilinan J."/>
            <person name="Riley R."/>
            <person name="Labutti K."/>
            <person name="Andreopoulos B."/>
            <person name="Lipzen A."/>
            <person name="Chen C."/>
            <person name="Yanf M."/>
            <person name="Daum C."/>
            <person name="Ng V."/>
            <person name="Clum A."/>
            <person name="Ohm R."/>
            <person name="Martin F."/>
            <person name="Silar P."/>
            <person name="Natvig D."/>
            <person name="Lalanne C."/>
            <person name="Gautier V."/>
            <person name="Ament-Velasquez S.L."/>
            <person name="Kruys A."/>
            <person name="Hutchinson M.I."/>
            <person name="Powell A.J."/>
            <person name="Barry K."/>
            <person name="Miller A.N."/>
            <person name="Grigoriev I.V."/>
            <person name="Debuchy R."/>
            <person name="Gladieux P."/>
            <person name="Thoren M.H."/>
            <person name="Johannesson H."/>
        </authorList>
    </citation>
    <scope>NUCLEOTIDE SEQUENCE</scope>
    <source>
        <strain evidence="2">CBS 315.58</strain>
    </source>
</reference>
<reference evidence="2" key="1">
    <citation type="journal article" date="2023" name="Mol. Phylogenet. Evol.">
        <title>Genome-scale phylogeny and comparative genomics of the fungal order Sordariales.</title>
        <authorList>
            <person name="Hensen N."/>
            <person name="Bonometti L."/>
            <person name="Westerberg I."/>
            <person name="Brannstrom I.O."/>
            <person name="Guillou S."/>
            <person name="Cros-Aarteil S."/>
            <person name="Calhoun S."/>
            <person name="Haridas S."/>
            <person name="Kuo A."/>
            <person name="Mondo S."/>
            <person name="Pangilinan J."/>
            <person name="Riley R."/>
            <person name="LaButti K."/>
            <person name="Andreopoulos B."/>
            <person name="Lipzen A."/>
            <person name="Chen C."/>
            <person name="Yan M."/>
            <person name="Daum C."/>
            <person name="Ng V."/>
            <person name="Clum A."/>
            <person name="Steindorff A."/>
            <person name="Ohm R.A."/>
            <person name="Martin F."/>
            <person name="Silar P."/>
            <person name="Natvig D.O."/>
            <person name="Lalanne C."/>
            <person name="Gautier V."/>
            <person name="Ament-Velasquez S.L."/>
            <person name="Kruys A."/>
            <person name="Hutchinson M.I."/>
            <person name="Powell A.J."/>
            <person name="Barry K."/>
            <person name="Miller A.N."/>
            <person name="Grigoriev I.V."/>
            <person name="Debuchy R."/>
            <person name="Gladieux P."/>
            <person name="Hiltunen Thoren M."/>
            <person name="Johannesson H."/>
        </authorList>
    </citation>
    <scope>NUCLEOTIDE SEQUENCE</scope>
    <source>
        <strain evidence="2">CBS 315.58</strain>
    </source>
</reference>
<dbReference type="EMBL" id="MU863948">
    <property type="protein sequence ID" value="KAK4198303.1"/>
    <property type="molecule type" value="Genomic_DNA"/>
</dbReference>
<evidence type="ECO:0000256" key="1">
    <source>
        <dbReference type="SAM" id="MobiDB-lite"/>
    </source>
</evidence>